<evidence type="ECO:0000313" key="1">
    <source>
        <dbReference type="EMBL" id="KAF9472035.1"/>
    </source>
</evidence>
<gene>
    <name evidence="1" type="ORF">BDN70DRAFT_509772</name>
</gene>
<dbReference type="EMBL" id="MU155587">
    <property type="protein sequence ID" value="KAF9472035.1"/>
    <property type="molecule type" value="Genomic_DNA"/>
</dbReference>
<dbReference type="AlphaFoldDB" id="A0A9P5YNV9"/>
<accession>A0A9P5YNV9</accession>
<comment type="caution">
    <text evidence="1">The sequence shown here is derived from an EMBL/GenBank/DDBJ whole genome shotgun (WGS) entry which is preliminary data.</text>
</comment>
<sequence length="85" mass="10159">MEVWLCHPQRHFFSKSKHARHWHLSSFLSNCLHDRWSCHSSFIRRPIHLFSESSTRTPITTTLSRQCDLRFHHPPSSSEFPFIVS</sequence>
<evidence type="ECO:0000313" key="2">
    <source>
        <dbReference type="Proteomes" id="UP000807469"/>
    </source>
</evidence>
<organism evidence="1 2">
    <name type="scientific">Pholiota conissans</name>
    <dbReference type="NCBI Taxonomy" id="109636"/>
    <lineage>
        <taxon>Eukaryota</taxon>
        <taxon>Fungi</taxon>
        <taxon>Dikarya</taxon>
        <taxon>Basidiomycota</taxon>
        <taxon>Agaricomycotina</taxon>
        <taxon>Agaricomycetes</taxon>
        <taxon>Agaricomycetidae</taxon>
        <taxon>Agaricales</taxon>
        <taxon>Agaricineae</taxon>
        <taxon>Strophariaceae</taxon>
        <taxon>Pholiota</taxon>
    </lineage>
</organism>
<dbReference type="Proteomes" id="UP000807469">
    <property type="component" value="Unassembled WGS sequence"/>
</dbReference>
<proteinExistence type="predicted"/>
<protein>
    <submittedName>
        <fullName evidence="1">Uncharacterized protein</fullName>
    </submittedName>
</protein>
<reference evidence="1" key="1">
    <citation type="submission" date="2020-11" db="EMBL/GenBank/DDBJ databases">
        <authorList>
            <consortium name="DOE Joint Genome Institute"/>
            <person name="Ahrendt S."/>
            <person name="Riley R."/>
            <person name="Andreopoulos W."/>
            <person name="Labutti K."/>
            <person name="Pangilinan J."/>
            <person name="Ruiz-Duenas F.J."/>
            <person name="Barrasa J.M."/>
            <person name="Sanchez-Garcia M."/>
            <person name="Camarero S."/>
            <person name="Miyauchi S."/>
            <person name="Serrano A."/>
            <person name="Linde D."/>
            <person name="Babiker R."/>
            <person name="Drula E."/>
            <person name="Ayuso-Fernandez I."/>
            <person name="Pacheco R."/>
            <person name="Padilla G."/>
            <person name="Ferreira P."/>
            <person name="Barriuso J."/>
            <person name="Kellner H."/>
            <person name="Castanera R."/>
            <person name="Alfaro M."/>
            <person name="Ramirez L."/>
            <person name="Pisabarro A.G."/>
            <person name="Kuo A."/>
            <person name="Tritt A."/>
            <person name="Lipzen A."/>
            <person name="He G."/>
            <person name="Yan M."/>
            <person name="Ng V."/>
            <person name="Cullen D."/>
            <person name="Martin F."/>
            <person name="Rosso M.-N."/>
            <person name="Henrissat B."/>
            <person name="Hibbett D."/>
            <person name="Martinez A.T."/>
            <person name="Grigoriev I.V."/>
        </authorList>
    </citation>
    <scope>NUCLEOTIDE SEQUENCE</scope>
    <source>
        <strain evidence="1">CIRM-BRFM 674</strain>
    </source>
</reference>
<keyword evidence="2" id="KW-1185">Reference proteome</keyword>
<name>A0A9P5YNV9_9AGAR</name>